<sequence length="360" mass="40163">MSSKDEHANKGPTMLGISILVTFLAIAAVALRFLLRKLSKAQYWWDDWMILAALPWTVTLNICQFYVYSIGSGQHAAMLPQPKTNIKFEKTAFCFELIYIVVIGLIKYSILLFYRRLFPSKSLLRILQAVASVVLAWQIAIIAGYIGECRPIRKVWDTTVSGTCIDVTKLWIGNSIPNIVTDIVIIVIPLPLIWKLQLPRSQRLPLCGVFLTGAFVCLASFMRLVAIFRIQDGDITWNYFSVSIWSAVEPSIGLVCACLPSMGYLFKIIIGSKDTKSKISCANRLPTTFSRVKLGKTSIPCNDNSKIGDISRLKIRDGTTTVSTNEAIGMSDVSNELESGVPMNIICVQDRIEQTRTPRI</sequence>
<evidence type="ECO:0000256" key="2">
    <source>
        <dbReference type="ARBA" id="ARBA00022692"/>
    </source>
</evidence>
<protein>
    <recommendedName>
        <fullName evidence="7">Rhodopsin domain-containing protein</fullName>
    </recommendedName>
</protein>
<dbReference type="Pfam" id="PF20684">
    <property type="entry name" value="Fung_rhodopsin"/>
    <property type="match status" value="1"/>
</dbReference>
<comment type="caution">
    <text evidence="8">The sequence shown here is derived from an EMBL/GenBank/DDBJ whole genome shotgun (WGS) entry which is preliminary data.</text>
</comment>
<gene>
    <name evidence="8" type="ORF">JMJ35_010086</name>
</gene>
<evidence type="ECO:0000256" key="1">
    <source>
        <dbReference type="ARBA" id="ARBA00004141"/>
    </source>
</evidence>
<organism evidence="8 9">
    <name type="scientific">Cladonia borealis</name>
    <dbReference type="NCBI Taxonomy" id="184061"/>
    <lineage>
        <taxon>Eukaryota</taxon>
        <taxon>Fungi</taxon>
        <taxon>Dikarya</taxon>
        <taxon>Ascomycota</taxon>
        <taxon>Pezizomycotina</taxon>
        <taxon>Lecanoromycetes</taxon>
        <taxon>OSLEUM clade</taxon>
        <taxon>Lecanoromycetidae</taxon>
        <taxon>Lecanorales</taxon>
        <taxon>Lecanorineae</taxon>
        <taxon>Cladoniaceae</taxon>
        <taxon>Cladonia</taxon>
    </lineage>
</organism>
<keyword evidence="9" id="KW-1185">Reference proteome</keyword>
<reference evidence="8" key="1">
    <citation type="submission" date="2023-03" db="EMBL/GenBank/DDBJ databases">
        <title>Complete genome of Cladonia borealis.</title>
        <authorList>
            <person name="Park H."/>
        </authorList>
    </citation>
    <scope>NUCLEOTIDE SEQUENCE</scope>
    <source>
        <strain evidence="8">ANT050790</strain>
    </source>
</reference>
<keyword evidence="2 6" id="KW-0812">Transmembrane</keyword>
<evidence type="ECO:0000256" key="6">
    <source>
        <dbReference type="SAM" id="Phobius"/>
    </source>
</evidence>
<feature type="transmembrane region" description="Helical" evidence="6">
    <location>
        <begin position="126"/>
        <end position="146"/>
    </location>
</feature>
<dbReference type="PANTHER" id="PTHR33048">
    <property type="entry name" value="PTH11-LIKE INTEGRAL MEMBRANE PROTEIN (AFU_ORTHOLOGUE AFUA_5G11245)"/>
    <property type="match status" value="1"/>
</dbReference>
<feature type="transmembrane region" description="Helical" evidence="6">
    <location>
        <begin position="47"/>
        <end position="70"/>
    </location>
</feature>
<dbReference type="Proteomes" id="UP001166286">
    <property type="component" value="Unassembled WGS sequence"/>
</dbReference>
<feature type="transmembrane region" description="Helical" evidence="6">
    <location>
        <begin position="206"/>
        <end position="230"/>
    </location>
</feature>
<dbReference type="PANTHER" id="PTHR33048:SF163">
    <property type="entry name" value="INTEGRAL MEMBRANE PROTEIN (AFU_ORTHOLOGUE AFUA_8G05510)"/>
    <property type="match status" value="1"/>
</dbReference>
<evidence type="ECO:0000256" key="4">
    <source>
        <dbReference type="ARBA" id="ARBA00023136"/>
    </source>
</evidence>
<dbReference type="InterPro" id="IPR052337">
    <property type="entry name" value="SAT4-like"/>
</dbReference>
<evidence type="ECO:0000256" key="5">
    <source>
        <dbReference type="ARBA" id="ARBA00038359"/>
    </source>
</evidence>
<evidence type="ECO:0000313" key="8">
    <source>
        <dbReference type="EMBL" id="KAK0507563.1"/>
    </source>
</evidence>
<dbReference type="AlphaFoldDB" id="A0AA39QTQ6"/>
<feature type="transmembrane region" description="Helical" evidence="6">
    <location>
        <begin position="90"/>
        <end position="114"/>
    </location>
</feature>
<keyword evidence="3 6" id="KW-1133">Transmembrane helix</keyword>
<evidence type="ECO:0000313" key="9">
    <source>
        <dbReference type="Proteomes" id="UP001166286"/>
    </source>
</evidence>
<comment type="similarity">
    <text evidence="5">Belongs to the SAT4 family.</text>
</comment>
<name>A0AA39QTQ6_9LECA</name>
<proteinExistence type="inferred from homology"/>
<feature type="transmembrane region" description="Helical" evidence="6">
    <location>
        <begin position="12"/>
        <end position="35"/>
    </location>
</feature>
<evidence type="ECO:0000259" key="7">
    <source>
        <dbReference type="Pfam" id="PF20684"/>
    </source>
</evidence>
<dbReference type="InterPro" id="IPR049326">
    <property type="entry name" value="Rhodopsin_dom_fungi"/>
</dbReference>
<dbReference type="GO" id="GO:0016020">
    <property type="term" value="C:membrane"/>
    <property type="evidence" value="ECO:0007669"/>
    <property type="project" value="UniProtKB-SubCell"/>
</dbReference>
<keyword evidence="4 6" id="KW-0472">Membrane</keyword>
<accession>A0AA39QTQ6</accession>
<feature type="domain" description="Rhodopsin" evidence="7">
    <location>
        <begin position="31"/>
        <end position="267"/>
    </location>
</feature>
<evidence type="ECO:0000256" key="3">
    <source>
        <dbReference type="ARBA" id="ARBA00022989"/>
    </source>
</evidence>
<dbReference type="EMBL" id="JAFEKC020000023">
    <property type="protein sequence ID" value="KAK0507563.1"/>
    <property type="molecule type" value="Genomic_DNA"/>
</dbReference>
<feature type="transmembrane region" description="Helical" evidence="6">
    <location>
        <begin position="250"/>
        <end position="270"/>
    </location>
</feature>
<comment type="subcellular location">
    <subcellularLocation>
        <location evidence="1">Membrane</location>
        <topology evidence="1">Multi-pass membrane protein</topology>
    </subcellularLocation>
</comment>